<dbReference type="EMBL" id="JWJD01000001">
    <property type="protein sequence ID" value="KIH77680.1"/>
    <property type="molecule type" value="Genomic_DNA"/>
</dbReference>
<comment type="caution">
    <text evidence="2">The sequence shown here is derived from an EMBL/GenBank/DDBJ whole genome shotgun (WGS) entry which is preliminary data.</text>
</comment>
<dbReference type="AlphaFoldDB" id="A0A0C2HS84"/>
<feature type="domain" description="Mce/MlaD" evidence="1">
    <location>
        <begin position="37"/>
        <end position="143"/>
    </location>
</feature>
<evidence type="ECO:0000313" key="2">
    <source>
        <dbReference type="EMBL" id="KIH77680.1"/>
    </source>
</evidence>
<dbReference type="PANTHER" id="PTHR36698">
    <property type="entry name" value="BLL5892 PROTEIN"/>
    <property type="match status" value="1"/>
</dbReference>
<name>A0A0C2HS84_9BACT</name>
<dbReference type="RefSeq" id="WP_040095981.1">
    <property type="nucleotide sequence ID" value="NZ_JWJD01000001.1"/>
</dbReference>
<proteinExistence type="predicted"/>
<dbReference type="PANTHER" id="PTHR36698:SF3">
    <property type="entry name" value="ABC-TYPE TRANSPORT AUXILIARY LIPOPROTEIN COMPONENT DOMAIN-CONTAINING PROTEIN"/>
    <property type="match status" value="1"/>
</dbReference>
<evidence type="ECO:0000313" key="3">
    <source>
        <dbReference type="Proteomes" id="UP000035068"/>
    </source>
</evidence>
<gene>
    <name evidence="2" type="ORF">GFER_03170</name>
</gene>
<sequence>MSKKVNPALVGAFVLGALALSLAAVIIFGGGHFFRATERYVLYFDGSVKGLNVGAPVVFRGVQVGSVVQIRIEFDERDLSFRIPVMIEVQPDRFIRVCCDKDEVTQEMDVGTEEFIELMVERGLRAQLQLQSIVTGQLLVNIDLLPDRPPRLVDVPTRHPQLPTIPSPLEQWTRTIEELPLDEIVHKVVGVLDGLEKLVQSPDFGETLHDVRATLSDVQSLVRGMEQRLEGTDQELRATLDSARLLLTNLDRQLLPLAEVLGDAAQAGQSALDETRQTMTAIKETVAQDSSLRFQLESTLAEVAAAARSLRILSDFLERHPDALLRGKGGASR</sequence>
<protein>
    <recommendedName>
        <fullName evidence="1">Mce/MlaD domain-containing protein</fullName>
    </recommendedName>
</protein>
<accession>A0A0C2HS84</accession>
<keyword evidence="3" id="KW-1185">Reference proteome</keyword>
<organism evidence="2 3">
    <name type="scientific">Geoalkalibacter ferrihydriticus DSM 17813</name>
    <dbReference type="NCBI Taxonomy" id="1121915"/>
    <lineage>
        <taxon>Bacteria</taxon>
        <taxon>Pseudomonadati</taxon>
        <taxon>Thermodesulfobacteriota</taxon>
        <taxon>Desulfuromonadia</taxon>
        <taxon>Desulfuromonadales</taxon>
        <taxon>Geoalkalibacteraceae</taxon>
        <taxon>Geoalkalibacter</taxon>
    </lineage>
</organism>
<dbReference type="InterPro" id="IPR003399">
    <property type="entry name" value="Mce/MlaD"/>
</dbReference>
<reference evidence="2 3" key="1">
    <citation type="submission" date="2014-12" db="EMBL/GenBank/DDBJ databases">
        <title>Genomes of Geoalkalibacter ferrihydriticus and Geoalkalibacter subterraneus, two haloalkaliphilic metal-reducing members of the Geobacteraceae.</title>
        <authorList>
            <person name="Badalamenti J.P."/>
            <person name="Torres C.I."/>
            <person name="Krajmalnik-Brown R."/>
            <person name="Bond D.R."/>
        </authorList>
    </citation>
    <scope>NUCLEOTIDE SEQUENCE [LARGE SCALE GENOMIC DNA]</scope>
    <source>
        <strain evidence="2 3">DSM 17813</strain>
    </source>
</reference>
<dbReference type="Proteomes" id="UP000035068">
    <property type="component" value="Unassembled WGS sequence"/>
</dbReference>
<dbReference type="Pfam" id="PF02470">
    <property type="entry name" value="MlaD"/>
    <property type="match status" value="1"/>
</dbReference>
<evidence type="ECO:0000259" key="1">
    <source>
        <dbReference type="Pfam" id="PF02470"/>
    </source>
</evidence>